<evidence type="ECO:0000313" key="3">
    <source>
        <dbReference type="Proteomes" id="UP000235162"/>
    </source>
</evidence>
<sequence length="64" mass="7501">MALGDFFQSKAELVKQAQRIRELEAEVATLKAQNDSMREGMRRCVTCEYRIDYKARQGHHQNKD</sequence>
<protein>
    <submittedName>
        <fullName evidence="2">Uncharacterized protein</fullName>
    </submittedName>
</protein>
<dbReference type="AlphaFoldDB" id="A0AAP8MGC8"/>
<dbReference type="Proteomes" id="UP000235162">
    <property type="component" value="Unassembled WGS sequence"/>
</dbReference>
<comment type="caution">
    <text evidence="2">The sequence shown here is derived from an EMBL/GenBank/DDBJ whole genome shotgun (WGS) entry which is preliminary data.</text>
</comment>
<keyword evidence="3" id="KW-1185">Reference proteome</keyword>
<proteinExistence type="predicted"/>
<gene>
    <name evidence="2" type="ORF">C0029_01495</name>
</gene>
<organism evidence="2 3">
    <name type="scientific">Halioglobus japonicus</name>
    <dbReference type="NCBI Taxonomy" id="930805"/>
    <lineage>
        <taxon>Bacteria</taxon>
        <taxon>Pseudomonadati</taxon>
        <taxon>Pseudomonadota</taxon>
        <taxon>Gammaproteobacteria</taxon>
        <taxon>Cellvibrionales</taxon>
        <taxon>Halieaceae</taxon>
        <taxon>Halioglobus</taxon>
    </lineage>
</organism>
<evidence type="ECO:0000313" key="2">
    <source>
        <dbReference type="EMBL" id="PLW87297.1"/>
    </source>
</evidence>
<name>A0AAP8MGC8_9GAMM</name>
<keyword evidence="1" id="KW-0175">Coiled coil</keyword>
<dbReference type="KEGG" id="hja:BST95_16715"/>
<feature type="coiled-coil region" evidence="1">
    <location>
        <begin position="13"/>
        <end position="40"/>
    </location>
</feature>
<reference evidence="2 3" key="1">
    <citation type="submission" date="2018-01" db="EMBL/GenBank/DDBJ databases">
        <title>The draft genome sequence of Halioglobus japonicus S1-36.</title>
        <authorList>
            <person name="Du Z.-J."/>
            <person name="Shi M.-J."/>
        </authorList>
    </citation>
    <scope>NUCLEOTIDE SEQUENCE [LARGE SCALE GENOMIC DNA]</scope>
    <source>
        <strain evidence="2 3">S1-36</strain>
    </source>
</reference>
<dbReference type="RefSeq" id="WP_084200623.1">
    <property type="nucleotide sequence ID" value="NZ_BMYL01000001.1"/>
</dbReference>
<dbReference type="EMBL" id="PKUR01000001">
    <property type="protein sequence ID" value="PLW87297.1"/>
    <property type="molecule type" value="Genomic_DNA"/>
</dbReference>
<accession>A0AAP8MGC8</accession>
<evidence type="ECO:0000256" key="1">
    <source>
        <dbReference type="SAM" id="Coils"/>
    </source>
</evidence>